<organism evidence="2 3">
    <name type="scientific">Cercophora scortea</name>
    <dbReference type="NCBI Taxonomy" id="314031"/>
    <lineage>
        <taxon>Eukaryota</taxon>
        <taxon>Fungi</taxon>
        <taxon>Dikarya</taxon>
        <taxon>Ascomycota</taxon>
        <taxon>Pezizomycotina</taxon>
        <taxon>Sordariomycetes</taxon>
        <taxon>Sordariomycetidae</taxon>
        <taxon>Sordariales</taxon>
        <taxon>Lasiosphaeriaceae</taxon>
        <taxon>Cercophora</taxon>
    </lineage>
</organism>
<feature type="transmembrane region" description="Helical" evidence="1">
    <location>
        <begin position="14"/>
        <end position="39"/>
    </location>
</feature>
<dbReference type="AlphaFoldDB" id="A0AAE0J5U3"/>
<gene>
    <name evidence="2" type="ORF">B0T19DRAFT_412745</name>
</gene>
<accession>A0AAE0J5U3</accession>
<evidence type="ECO:0000256" key="1">
    <source>
        <dbReference type="SAM" id="Phobius"/>
    </source>
</evidence>
<keyword evidence="1" id="KW-0472">Membrane</keyword>
<keyword evidence="1" id="KW-0812">Transmembrane</keyword>
<reference evidence="2" key="2">
    <citation type="submission" date="2023-06" db="EMBL/GenBank/DDBJ databases">
        <authorList>
            <consortium name="Lawrence Berkeley National Laboratory"/>
            <person name="Haridas S."/>
            <person name="Hensen N."/>
            <person name="Bonometti L."/>
            <person name="Westerberg I."/>
            <person name="Brannstrom I.O."/>
            <person name="Guillou S."/>
            <person name="Cros-Aarteil S."/>
            <person name="Calhoun S."/>
            <person name="Kuo A."/>
            <person name="Mondo S."/>
            <person name="Pangilinan J."/>
            <person name="Riley R."/>
            <person name="Labutti K."/>
            <person name="Andreopoulos B."/>
            <person name="Lipzen A."/>
            <person name="Chen C."/>
            <person name="Yanf M."/>
            <person name="Daum C."/>
            <person name="Ng V."/>
            <person name="Clum A."/>
            <person name="Steindorff A."/>
            <person name="Ohm R."/>
            <person name="Martin F."/>
            <person name="Silar P."/>
            <person name="Natvig D."/>
            <person name="Lalanne C."/>
            <person name="Gautier V."/>
            <person name="Ament-Velasquez S.L."/>
            <person name="Kruys A."/>
            <person name="Hutchinson M.I."/>
            <person name="Powell A.J."/>
            <person name="Barry K."/>
            <person name="Miller A.N."/>
            <person name="Grigoriev I.V."/>
            <person name="Debuchy R."/>
            <person name="Gladieux P."/>
            <person name="Thoren M.H."/>
            <person name="Johannesson H."/>
        </authorList>
    </citation>
    <scope>NUCLEOTIDE SEQUENCE</scope>
    <source>
        <strain evidence="2">SMH4131-1</strain>
    </source>
</reference>
<protein>
    <submittedName>
        <fullName evidence="2">Uncharacterized protein</fullName>
    </submittedName>
</protein>
<reference evidence="2" key="1">
    <citation type="journal article" date="2023" name="Mol. Phylogenet. Evol.">
        <title>Genome-scale phylogeny and comparative genomics of the fungal order Sordariales.</title>
        <authorList>
            <person name="Hensen N."/>
            <person name="Bonometti L."/>
            <person name="Westerberg I."/>
            <person name="Brannstrom I.O."/>
            <person name="Guillou S."/>
            <person name="Cros-Aarteil S."/>
            <person name="Calhoun S."/>
            <person name="Haridas S."/>
            <person name="Kuo A."/>
            <person name="Mondo S."/>
            <person name="Pangilinan J."/>
            <person name="Riley R."/>
            <person name="LaButti K."/>
            <person name="Andreopoulos B."/>
            <person name="Lipzen A."/>
            <person name="Chen C."/>
            <person name="Yan M."/>
            <person name="Daum C."/>
            <person name="Ng V."/>
            <person name="Clum A."/>
            <person name="Steindorff A."/>
            <person name="Ohm R.A."/>
            <person name="Martin F."/>
            <person name="Silar P."/>
            <person name="Natvig D.O."/>
            <person name="Lalanne C."/>
            <person name="Gautier V."/>
            <person name="Ament-Velasquez S.L."/>
            <person name="Kruys A."/>
            <person name="Hutchinson M.I."/>
            <person name="Powell A.J."/>
            <person name="Barry K."/>
            <person name="Miller A.N."/>
            <person name="Grigoriev I.V."/>
            <person name="Debuchy R."/>
            <person name="Gladieux P."/>
            <person name="Hiltunen Thoren M."/>
            <person name="Johannesson H."/>
        </authorList>
    </citation>
    <scope>NUCLEOTIDE SEQUENCE</scope>
    <source>
        <strain evidence="2">SMH4131-1</strain>
    </source>
</reference>
<feature type="transmembrane region" description="Helical" evidence="1">
    <location>
        <begin position="111"/>
        <end position="132"/>
    </location>
</feature>
<dbReference type="Proteomes" id="UP001286456">
    <property type="component" value="Unassembled WGS sequence"/>
</dbReference>
<evidence type="ECO:0000313" key="2">
    <source>
        <dbReference type="EMBL" id="KAK3337481.1"/>
    </source>
</evidence>
<sequence length="175" mass="20291">MFGISFLVLFHSSLFFPVIYISFLCLFVLAVLFHLTGFLAASGFRITDGLIFRSQSVSSWGWLVLLSAYIGLFWYVLSFQDFSSFLQARHCLVSFGCIWRWMGMMMDDAKLLFLSYMCTHLYAYTYGCLYLITRHTVGWVKGGSRWITHSVRKRRFAAVQSAMLTNARNFFTLHT</sequence>
<proteinExistence type="predicted"/>
<keyword evidence="3" id="KW-1185">Reference proteome</keyword>
<comment type="caution">
    <text evidence="2">The sequence shown here is derived from an EMBL/GenBank/DDBJ whole genome shotgun (WGS) entry which is preliminary data.</text>
</comment>
<feature type="transmembrane region" description="Helical" evidence="1">
    <location>
        <begin position="60"/>
        <end position="77"/>
    </location>
</feature>
<dbReference type="EMBL" id="JAUEPO010000001">
    <property type="protein sequence ID" value="KAK3337481.1"/>
    <property type="molecule type" value="Genomic_DNA"/>
</dbReference>
<evidence type="ECO:0000313" key="3">
    <source>
        <dbReference type="Proteomes" id="UP001286456"/>
    </source>
</evidence>
<keyword evidence="1" id="KW-1133">Transmembrane helix</keyword>
<name>A0AAE0J5U3_9PEZI</name>